<dbReference type="CDD" id="cd06850">
    <property type="entry name" value="biotinyl_domain"/>
    <property type="match status" value="1"/>
</dbReference>
<dbReference type="PROSITE" id="PS50968">
    <property type="entry name" value="BIOTINYL_LIPOYL"/>
    <property type="match status" value="1"/>
</dbReference>
<dbReference type="InterPro" id="IPR050709">
    <property type="entry name" value="Biotin_Carboxyl_Carrier/Decarb"/>
</dbReference>
<keyword evidence="4" id="KW-1185">Reference proteome</keyword>
<dbReference type="InterPro" id="IPR011053">
    <property type="entry name" value="Single_hybrid_motif"/>
</dbReference>
<keyword evidence="1" id="KW-0092">Biotin</keyword>
<organism evidence="3 4">
    <name type="scientific">Spongiibacter thalassae</name>
    <dbReference type="NCBI Taxonomy" id="2721624"/>
    <lineage>
        <taxon>Bacteria</taxon>
        <taxon>Pseudomonadati</taxon>
        <taxon>Pseudomonadota</taxon>
        <taxon>Gammaproteobacteria</taxon>
        <taxon>Cellvibrionales</taxon>
        <taxon>Spongiibacteraceae</taxon>
        <taxon>Spongiibacter</taxon>
    </lineage>
</organism>
<dbReference type="PANTHER" id="PTHR45266:SF3">
    <property type="entry name" value="OXALOACETATE DECARBOXYLASE ALPHA CHAIN"/>
    <property type="match status" value="1"/>
</dbReference>
<name>A0ABX1GK22_9GAMM</name>
<dbReference type="Gene3D" id="2.40.50.100">
    <property type="match status" value="1"/>
</dbReference>
<dbReference type="Proteomes" id="UP000765845">
    <property type="component" value="Unassembled WGS sequence"/>
</dbReference>
<dbReference type="SUPFAM" id="SSF51230">
    <property type="entry name" value="Single hybrid motif"/>
    <property type="match status" value="1"/>
</dbReference>
<dbReference type="EMBL" id="JAAWWK010000007">
    <property type="protein sequence ID" value="NKI19305.1"/>
    <property type="molecule type" value="Genomic_DNA"/>
</dbReference>
<evidence type="ECO:0000256" key="1">
    <source>
        <dbReference type="ARBA" id="ARBA00023267"/>
    </source>
</evidence>
<comment type="caution">
    <text evidence="3">The sequence shown here is derived from an EMBL/GenBank/DDBJ whole genome shotgun (WGS) entry which is preliminary data.</text>
</comment>
<dbReference type="InterPro" id="IPR000089">
    <property type="entry name" value="Biotin_lipoyl"/>
</dbReference>
<evidence type="ECO:0000313" key="3">
    <source>
        <dbReference type="EMBL" id="NKI19305.1"/>
    </source>
</evidence>
<dbReference type="PANTHER" id="PTHR45266">
    <property type="entry name" value="OXALOACETATE DECARBOXYLASE ALPHA CHAIN"/>
    <property type="match status" value="1"/>
</dbReference>
<dbReference type="Pfam" id="PF00364">
    <property type="entry name" value="Biotin_lipoyl"/>
    <property type="match status" value="1"/>
</dbReference>
<protein>
    <submittedName>
        <fullName evidence="3">Acetyl-CoA carboxylase biotin carboxyl carrier protein subunit</fullName>
    </submittedName>
</protein>
<gene>
    <name evidence="3" type="ORF">HCU74_18005</name>
</gene>
<evidence type="ECO:0000313" key="4">
    <source>
        <dbReference type="Proteomes" id="UP000765845"/>
    </source>
</evidence>
<feature type="domain" description="Lipoyl-binding" evidence="2">
    <location>
        <begin position="74"/>
        <end position="160"/>
    </location>
</feature>
<proteinExistence type="predicted"/>
<evidence type="ECO:0000259" key="2">
    <source>
        <dbReference type="PROSITE" id="PS50968"/>
    </source>
</evidence>
<reference evidence="3 4" key="1">
    <citation type="submission" date="2020-04" db="EMBL/GenBank/DDBJ databases">
        <authorList>
            <person name="Yoon J."/>
        </authorList>
    </citation>
    <scope>NUCLEOTIDE SEQUENCE [LARGE SCALE GENOMIC DNA]</scope>
    <source>
        <strain evidence="3 4">KMU-166</strain>
    </source>
</reference>
<sequence length="168" mass="17981">MRYTFKIAGEMVSIAPRSLADELVLAIGDEDYAIAFDHERDGRCTLDINGKRFESWVARDGDDIFLKIDGQYIKVTAFDPRSLAAGSAEGEGSVRAPMPGVVIEVLVAEGDEVVEGAKLMTIESMKLQSTVTAACDGVVRSISVAAGSEFNKDDVLVEIEGHPSPSDA</sequence>
<accession>A0ABX1GK22</accession>
<dbReference type="RefSeq" id="WP_168451826.1">
    <property type="nucleotide sequence ID" value="NZ_JAAWWK010000007.1"/>
</dbReference>